<comment type="caution">
    <text evidence="1">The sequence shown here is derived from an EMBL/GenBank/DDBJ whole genome shotgun (WGS) entry which is preliminary data.</text>
</comment>
<reference evidence="1 2" key="1">
    <citation type="journal article" date="2024" name="Chem. Sci.">
        <title>Discovery of megapolipeptins by genome mining of a Burkholderiales bacteria collection.</title>
        <authorList>
            <person name="Paulo B.S."/>
            <person name="Recchia M.J.J."/>
            <person name="Lee S."/>
            <person name="Fergusson C.H."/>
            <person name="Romanowski S.B."/>
            <person name="Hernandez A."/>
            <person name="Krull N."/>
            <person name="Liu D.Y."/>
            <person name="Cavanagh H."/>
            <person name="Bos A."/>
            <person name="Gray C.A."/>
            <person name="Murphy B.T."/>
            <person name="Linington R.G."/>
            <person name="Eustaquio A.S."/>
        </authorList>
    </citation>
    <scope>NUCLEOTIDE SEQUENCE [LARGE SCALE GENOMIC DNA]</scope>
    <source>
        <strain evidence="1 2">RL18-126-BIB-B</strain>
    </source>
</reference>
<proteinExistence type="predicted"/>
<gene>
    <name evidence="1" type="ORF">PQR01_35260</name>
</gene>
<evidence type="ECO:0000313" key="2">
    <source>
        <dbReference type="Proteomes" id="UP001629235"/>
    </source>
</evidence>
<sequence length="581" mass="64132">SRNTADTGTDMPARKVEVENALRDAMHSSVAFLDELRQQYMADRNIPKPAVFSSAAALQDDGLPVIELIAQMFSDGQPFGEIATFAIPVLRHCQRVAPDTLIRLLNIVGANDSRHPMLLGGEVQSILSHDVKLGYTCLERVLNGSDVQTGTATVLAIAIAQVEKQRCVPYFLALAQKDREHCFTAALYALASLDGKYLAQSGCLAGLRALFEVAKNEERWSEVGFNFLCRLASFDSSSLGELRACVQAGNVQAFHAAIRWLRFKSSDTFTPDIVELLLELTHFSVRNAEYLSEVQSNLATYLYSAGHRPIAYEMLNIVAGHIGWDFGHARSGPSYAIVADEQVLSTVAAKWLLQDVFLKEALQSLLTLGVPHGQTVRADVAAFRNASPAARRRAVHRLLGVSNSGTLVAGYLLELALDDGNQSWAHEAFLEIVGNYLSAEYPGEIRDFLKVATQRLPRGKFRTATKEVLKNVLDWGEVLQRLPVLPELTPTRERWMTLRLAGQRRDAEISRRVEEKSVMAQLVSRAYIKQGRRFAVRMPDGSTTVTEMKTVSVEFELPSSEVLNPLEALLSRTAYVSGGSK</sequence>
<accession>A0ACC7NLT4</accession>
<dbReference type="EMBL" id="JAQQDW010000123">
    <property type="protein sequence ID" value="MFM0108543.1"/>
    <property type="molecule type" value="Genomic_DNA"/>
</dbReference>
<keyword evidence="2" id="KW-1185">Reference proteome</keyword>
<name>A0ACC7NLT4_9BURK</name>
<organism evidence="1 2">
    <name type="scientific">Paraburkholderia rhynchosiae</name>
    <dbReference type="NCBI Taxonomy" id="487049"/>
    <lineage>
        <taxon>Bacteria</taxon>
        <taxon>Pseudomonadati</taxon>
        <taxon>Pseudomonadota</taxon>
        <taxon>Betaproteobacteria</taxon>
        <taxon>Burkholderiales</taxon>
        <taxon>Burkholderiaceae</taxon>
        <taxon>Paraburkholderia</taxon>
    </lineage>
</organism>
<dbReference type="Proteomes" id="UP001629235">
    <property type="component" value="Unassembled WGS sequence"/>
</dbReference>
<feature type="non-terminal residue" evidence="1">
    <location>
        <position position="1"/>
    </location>
</feature>
<evidence type="ECO:0000313" key="1">
    <source>
        <dbReference type="EMBL" id="MFM0108543.1"/>
    </source>
</evidence>
<protein>
    <submittedName>
        <fullName evidence="1">Uncharacterized protein</fullName>
    </submittedName>
</protein>